<evidence type="ECO:0000256" key="1">
    <source>
        <dbReference type="ARBA" id="ARBA00022737"/>
    </source>
</evidence>
<comment type="caution">
    <text evidence="5">The sequence shown here is derived from an EMBL/GenBank/DDBJ whole genome shotgun (WGS) entry which is preliminary data.</text>
</comment>
<dbReference type="SMART" id="SM00225">
    <property type="entry name" value="BTB"/>
    <property type="match status" value="1"/>
</dbReference>
<sequence length="589" mass="67927">MINLNQLIRKGDLKEIKNNITKENISIRYNETPLHIACKFGADFEVIDYFISIGADPNAKNNATPLHFCCMKKAPFNVFEKLILAGAIVNSLDNDSPLHSACKNKLDKNIIELLIKSGANANLQDGNTSLHNACAFNLSDELIKLLILSTNDVNIQNKRTPLHNVCFGKTPSLEIIKLLIEAKADVNLKDGFTSLHLICQKKSSYEIALCLIKAGAKIDEKDDNIPLHFALENQNDLKFIEVLVSNKIGINQPNGNFPLHLYCKSGSSQNIVELLIKSGANINCQNGETPLHFACLLGDSNFIHFLVSIGAKINVINKDTPLHFTCRNYKNLQSIYWLCLFGSEIHLKNNEKPVDCTYNQEVKEFFERFESVCEDIGKLFKRREFCDYEIKLKDCVIPVHKLILQTRIGETKFEKAINFLKKKRKFEIEIILKFIYSGLIKENDYQRNYEIINEFAEGIEENEEWIKKKKERKGLIEDLKKLYEDENGKDFIIISEDKEIKVHKLILQARSELFRGMFVSVNDNSNRVNDYSDKSNESLSYFIKFLYYDEIDYGMKESIYDDLEELQDFYQLNERSFLRDHIDNLKSNF</sequence>
<dbReference type="InterPro" id="IPR051637">
    <property type="entry name" value="Ank_repeat_dom-contain_49"/>
</dbReference>
<dbReference type="PANTHER" id="PTHR24180">
    <property type="entry name" value="CYCLIN-DEPENDENT KINASE INHIBITOR 2C-RELATED"/>
    <property type="match status" value="1"/>
</dbReference>
<feature type="repeat" description="ANK" evidence="3">
    <location>
        <begin position="125"/>
        <end position="158"/>
    </location>
</feature>
<dbReference type="Proteomes" id="UP001149090">
    <property type="component" value="Unassembled WGS sequence"/>
</dbReference>
<dbReference type="SMART" id="SM00248">
    <property type="entry name" value="ANK"/>
    <property type="match status" value="10"/>
</dbReference>
<evidence type="ECO:0000313" key="5">
    <source>
        <dbReference type="EMBL" id="KAJ5073876.1"/>
    </source>
</evidence>
<dbReference type="OrthoDB" id="194358at2759"/>
<dbReference type="Gene3D" id="1.25.40.20">
    <property type="entry name" value="Ankyrin repeat-containing domain"/>
    <property type="match status" value="3"/>
</dbReference>
<dbReference type="Gene3D" id="3.30.710.10">
    <property type="entry name" value="Potassium Channel Kv1.1, Chain A"/>
    <property type="match status" value="2"/>
</dbReference>
<dbReference type="AlphaFoldDB" id="A0A9Q0LJN2"/>
<evidence type="ECO:0000313" key="6">
    <source>
        <dbReference type="Proteomes" id="UP001149090"/>
    </source>
</evidence>
<dbReference type="CDD" id="cd18186">
    <property type="entry name" value="BTB_POZ_ZBTB_KLHL-like"/>
    <property type="match status" value="2"/>
</dbReference>
<dbReference type="PROSITE" id="PS50097">
    <property type="entry name" value="BTB"/>
    <property type="match status" value="1"/>
</dbReference>
<keyword evidence="6" id="KW-1185">Reference proteome</keyword>
<dbReference type="InterPro" id="IPR002110">
    <property type="entry name" value="Ankyrin_rpt"/>
</dbReference>
<gene>
    <name evidence="5" type="ORF">M0811_08149</name>
</gene>
<feature type="repeat" description="ANK" evidence="3">
    <location>
        <begin position="157"/>
        <end position="191"/>
    </location>
</feature>
<feature type="domain" description="BTB" evidence="4">
    <location>
        <begin position="489"/>
        <end position="555"/>
    </location>
</feature>
<organism evidence="5 6">
    <name type="scientific">Anaeramoeba ignava</name>
    <name type="common">Anaerobic marine amoeba</name>
    <dbReference type="NCBI Taxonomy" id="1746090"/>
    <lineage>
        <taxon>Eukaryota</taxon>
        <taxon>Metamonada</taxon>
        <taxon>Anaeramoebidae</taxon>
        <taxon>Anaeramoeba</taxon>
    </lineage>
</organism>
<name>A0A9Q0LJN2_ANAIG</name>
<dbReference type="EMBL" id="JAPDFW010000071">
    <property type="protein sequence ID" value="KAJ5073876.1"/>
    <property type="molecule type" value="Genomic_DNA"/>
</dbReference>
<dbReference type="InterPro" id="IPR000210">
    <property type="entry name" value="BTB/POZ_dom"/>
</dbReference>
<evidence type="ECO:0000259" key="4">
    <source>
        <dbReference type="PROSITE" id="PS50097"/>
    </source>
</evidence>
<dbReference type="PROSITE" id="PS50088">
    <property type="entry name" value="ANK_REPEAT"/>
    <property type="match status" value="7"/>
</dbReference>
<feature type="repeat" description="ANK" evidence="3">
    <location>
        <begin position="93"/>
        <end position="126"/>
    </location>
</feature>
<dbReference type="PROSITE" id="PS50297">
    <property type="entry name" value="ANK_REP_REGION"/>
    <property type="match status" value="6"/>
</dbReference>
<dbReference type="Pfam" id="PF00023">
    <property type="entry name" value="Ank"/>
    <property type="match status" value="1"/>
</dbReference>
<dbReference type="Pfam" id="PF12796">
    <property type="entry name" value="Ank_2"/>
    <property type="match status" value="3"/>
</dbReference>
<evidence type="ECO:0000256" key="2">
    <source>
        <dbReference type="ARBA" id="ARBA00023043"/>
    </source>
</evidence>
<protein>
    <submittedName>
        <fullName evidence="5">Ankyrin repeat ph and sec7 domain containing protein secg-related</fullName>
    </submittedName>
</protein>
<proteinExistence type="predicted"/>
<dbReference type="Pfam" id="PF00651">
    <property type="entry name" value="BTB"/>
    <property type="match status" value="1"/>
</dbReference>
<accession>A0A9Q0LJN2</accession>
<feature type="repeat" description="ANK" evidence="3">
    <location>
        <begin position="29"/>
        <end position="62"/>
    </location>
</feature>
<dbReference type="PANTHER" id="PTHR24180:SF45">
    <property type="entry name" value="POLY [ADP-RIBOSE] POLYMERASE TANKYRASE"/>
    <property type="match status" value="1"/>
</dbReference>
<evidence type="ECO:0000256" key="3">
    <source>
        <dbReference type="PROSITE-ProRule" id="PRU00023"/>
    </source>
</evidence>
<feature type="repeat" description="ANK" evidence="3">
    <location>
        <begin position="254"/>
        <end position="287"/>
    </location>
</feature>
<dbReference type="InterPro" id="IPR036770">
    <property type="entry name" value="Ankyrin_rpt-contain_sf"/>
</dbReference>
<keyword evidence="1" id="KW-0677">Repeat</keyword>
<dbReference type="InterPro" id="IPR011333">
    <property type="entry name" value="SKP1/BTB/POZ_sf"/>
</dbReference>
<keyword evidence="2 3" id="KW-0040">ANK repeat</keyword>
<feature type="repeat" description="ANK" evidence="3">
    <location>
        <begin position="286"/>
        <end position="318"/>
    </location>
</feature>
<dbReference type="SUPFAM" id="SSF54695">
    <property type="entry name" value="POZ domain"/>
    <property type="match status" value="2"/>
</dbReference>
<feature type="repeat" description="ANK" evidence="3">
    <location>
        <begin position="190"/>
        <end position="223"/>
    </location>
</feature>
<reference evidence="5" key="1">
    <citation type="submission" date="2022-10" db="EMBL/GenBank/DDBJ databases">
        <title>Novel sulphate-reducing endosymbionts in the free-living metamonad Anaeramoeba.</title>
        <authorList>
            <person name="Jerlstrom-Hultqvist J."/>
            <person name="Cepicka I."/>
            <person name="Gallot-Lavallee L."/>
            <person name="Salas-Leiva D."/>
            <person name="Curtis B.A."/>
            <person name="Zahonova K."/>
            <person name="Pipaliya S."/>
            <person name="Dacks J."/>
            <person name="Roger A.J."/>
        </authorList>
    </citation>
    <scope>NUCLEOTIDE SEQUENCE</scope>
    <source>
        <strain evidence="5">BMAN</strain>
    </source>
</reference>
<dbReference type="SUPFAM" id="SSF48403">
    <property type="entry name" value="Ankyrin repeat"/>
    <property type="match status" value="1"/>
</dbReference>